<dbReference type="PROSITE" id="PS00678">
    <property type="entry name" value="WD_REPEATS_1"/>
    <property type="match status" value="1"/>
</dbReference>
<dbReference type="Gene3D" id="2.130.10.10">
    <property type="entry name" value="YVTN repeat-like/Quinoprotein amine dehydrogenase"/>
    <property type="match status" value="2"/>
</dbReference>
<reference evidence="6" key="2">
    <citation type="submission" date="2009-11" db="EMBL/GenBank/DDBJ databases">
        <title>The Genome Sequence of Allomyces macrogynus strain ATCC 38327.</title>
        <authorList>
            <consortium name="The Broad Institute Genome Sequencing Platform"/>
            <person name="Russ C."/>
            <person name="Cuomo C."/>
            <person name="Shea T."/>
            <person name="Young S.K."/>
            <person name="Zeng Q."/>
            <person name="Koehrsen M."/>
            <person name="Haas B."/>
            <person name="Borodovsky M."/>
            <person name="Guigo R."/>
            <person name="Alvarado L."/>
            <person name="Berlin A."/>
            <person name="Borenstein D."/>
            <person name="Chen Z."/>
            <person name="Engels R."/>
            <person name="Freedman E."/>
            <person name="Gellesch M."/>
            <person name="Goldberg J."/>
            <person name="Griggs A."/>
            <person name="Gujja S."/>
            <person name="Heiman D."/>
            <person name="Hepburn T."/>
            <person name="Howarth C."/>
            <person name="Jen D."/>
            <person name="Larson L."/>
            <person name="Lewis B."/>
            <person name="Mehta T."/>
            <person name="Park D."/>
            <person name="Pearson M."/>
            <person name="Roberts A."/>
            <person name="Saif S."/>
            <person name="Shenoy N."/>
            <person name="Sisk P."/>
            <person name="Stolte C."/>
            <person name="Sykes S."/>
            <person name="Walk T."/>
            <person name="White J."/>
            <person name="Yandava C."/>
            <person name="Burger G."/>
            <person name="Gray M.W."/>
            <person name="Holland P.W.H."/>
            <person name="King N."/>
            <person name="Lang F.B.F."/>
            <person name="Roger A.J."/>
            <person name="Ruiz-Trillo I."/>
            <person name="Lander E."/>
            <person name="Nusbaum C."/>
        </authorList>
    </citation>
    <scope>NUCLEOTIDE SEQUENCE [LARGE SCALE GENOMIC DNA]</scope>
    <source>
        <strain evidence="6">ATCC 38327</strain>
    </source>
</reference>
<name>A0A0L0SLA5_ALLM3</name>
<feature type="region of interest" description="Disordered" evidence="4">
    <location>
        <begin position="394"/>
        <end position="439"/>
    </location>
</feature>
<dbReference type="STRING" id="578462.A0A0L0SLA5"/>
<dbReference type="InterPro" id="IPR001680">
    <property type="entry name" value="WD40_rpt"/>
</dbReference>
<dbReference type="GO" id="GO:0045717">
    <property type="term" value="P:negative regulation of fatty acid biosynthetic process"/>
    <property type="evidence" value="ECO:0007669"/>
    <property type="project" value="TreeGrafter"/>
</dbReference>
<dbReference type="OrthoDB" id="4869960at2759"/>
<dbReference type="InterPro" id="IPR015943">
    <property type="entry name" value="WD40/YVTN_repeat-like_dom_sf"/>
</dbReference>
<dbReference type="SUPFAM" id="SSF50978">
    <property type="entry name" value="WD40 repeat-like"/>
    <property type="match status" value="1"/>
</dbReference>
<evidence type="ECO:0000256" key="1">
    <source>
        <dbReference type="ARBA" id="ARBA00022574"/>
    </source>
</evidence>
<organism evidence="5 6">
    <name type="scientific">Allomyces macrogynus (strain ATCC 38327)</name>
    <name type="common">Allomyces javanicus var. macrogynus</name>
    <dbReference type="NCBI Taxonomy" id="578462"/>
    <lineage>
        <taxon>Eukaryota</taxon>
        <taxon>Fungi</taxon>
        <taxon>Fungi incertae sedis</taxon>
        <taxon>Blastocladiomycota</taxon>
        <taxon>Blastocladiomycetes</taxon>
        <taxon>Blastocladiales</taxon>
        <taxon>Blastocladiaceae</taxon>
        <taxon>Allomyces</taxon>
    </lineage>
</organism>
<dbReference type="PROSITE" id="PS50082">
    <property type="entry name" value="WD_REPEATS_2"/>
    <property type="match status" value="1"/>
</dbReference>
<evidence type="ECO:0000313" key="6">
    <source>
        <dbReference type="Proteomes" id="UP000054350"/>
    </source>
</evidence>
<keyword evidence="2" id="KW-0677">Repeat</keyword>
<proteinExistence type="predicted"/>
<sequence>MDELISGSGAELTRPAHEFHGHLANVFHAVLDADERFLISCGSDGYVYRHDVESESTLPLDRLAGHEDAVHRVSLHPNQTSVVLSAGDDGTVKLWDLRKPARDVGTLDMFVTVNCAAFHPDHRPYMFTVSGSDGCLATWDMRTAFASRVGDMSATPNARRKRKRADREPLFEYHTGTAHTIGAFALSPDGESLVTLEIQSGPSLWSATSPRKFATFQHPYPTPPTHVPATVPYHLSSTPDVAHSRFGFHARGYQHHVTHKAPAWHPTGAVVASGSDDFGVYLWRIPTALDELVEVPRATHVLHGHHSIVNRVAFHPDWPVMVSCGIESHVLMHSPGYLGGCGRGEPKGVPPPRVQRALMASEVVDWEGRVTDTEDLQVALMFDRLLVHSHMCRDAEEDSDGGWVTDDGGSEGDSDEEEQGSGGSGGESDGEDESEMENQ</sequence>
<dbReference type="InterPro" id="IPR036322">
    <property type="entry name" value="WD40_repeat_dom_sf"/>
</dbReference>
<evidence type="ECO:0000256" key="2">
    <source>
        <dbReference type="ARBA" id="ARBA00022737"/>
    </source>
</evidence>
<keyword evidence="1 3" id="KW-0853">WD repeat</keyword>
<dbReference type="InterPro" id="IPR045151">
    <property type="entry name" value="DCAF8"/>
</dbReference>
<dbReference type="Proteomes" id="UP000054350">
    <property type="component" value="Unassembled WGS sequence"/>
</dbReference>
<dbReference type="PANTHER" id="PTHR15574:SF43">
    <property type="entry name" value="DDB1- AND CUL4-ASSOCIATED FACTOR 5"/>
    <property type="match status" value="1"/>
</dbReference>
<accession>A0A0L0SLA5</accession>
<dbReference type="EMBL" id="GG745341">
    <property type="protein sequence ID" value="KNE63169.1"/>
    <property type="molecule type" value="Genomic_DNA"/>
</dbReference>
<dbReference type="OMA" id="GHRASRM"/>
<dbReference type="InterPro" id="IPR019775">
    <property type="entry name" value="WD40_repeat_CS"/>
</dbReference>
<dbReference type="Pfam" id="PF00400">
    <property type="entry name" value="WD40"/>
    <property type="match status" value="4"/>
</dbReference>
<keyword evidence="6" id="KW-1185">Reference proteome</keyword>
<dbReference type="PANTHER" id="PTHR15574">
    <property type="entry name" value="WD REPEAT DOMAIN-CONTAINING FAMILY"/>
    <property type="match status" value="1"/>
</dbReference>
<evidence type="ECO:0000313" key="5">
    <source>
        <dbReference type="EMBL" id="KNE63169.1"/>
    </source>
</evidence>
<dbReference type="AlphaFoldDB" id="A0A0L0SLA5"/>
<dbReference type="GO" id="GO:0005737">
    <property type="term" value="C:cytoplasm"/>
    <property type="evidence" value="ECO:0007669"/>
    <property type="project" value="TreeGrafter"/>
</dbReference>
<dbReference type="GO" id="GO:0080008">
    <property type="term" value="C:Cul4-RING E3 ubiquitin ligase complex"/>
    <property type="evidence" value="ECO:0007669"/>
    <property type="project" value="TreeGrafter"/>
</dbReference>
<dbReference type="eggNOG" id="KOG4227">
    <property type="taxonomic scope" value="Eukaryota"/>
</dbReference>
<gene>
    <name evidence="5" type="ORF">AMAG_08324</name>
</gene>
<evidence type="ECO:0000256" key="4">
    <source>
        <dbReference type="SAM" id="MobiDB-lite"/>
    </source>
</evidence>
<dbReference type="SMART" id="SM00320">
    <property type="entry name" value="WD40"/>
    <property type="match status" value="5"/>
</dbReference>
<evidence type="ECO:0000256" key="3">
    <source>
        <dbReference type="PROSITE-ProRule" id="PRU00221"/>
    </source>
</evidence>
<protein>
    <submittedName>
        <fullName evidence="5">Uncharacterized protein</fullName>
    </submittedName>
</protein>
<dbReference type="PROSITE" id="PS50294">
    <property type="entry name" value="WD_REPEATS_REGION"/>
    <property type="match status" value="1"/>
</dbReference>
<dbReference type="VEuPathDB" id="FungiDB:AMAG_08324"/>
<feature type="repeat" description="WD" evidence="3">
    <location>
        <begin position="63"/>
        <end position="98"/>
    </location>
</feature>
<feature type="compositionally biased region" description="Acidic residues" evidence="4">
    <location>
        <begin position="428"/>
        <end position="439"/>
    </location>
</feature>
<feature type="compositionally biased region" description="Acidic residues" evidence="4">
    <location>
        <begin position="408"/>
        <end position="419"/>
    </location>
</feature>
<reference evidence="5 6" key="1">
    <citation type="submission" date="2009-11" db="EMBL/GenBank/DDBJ databases">
        <title>Annotation of Allomyces macrogynus ATCC 38327.</title>
        <authorList>
            <consortium name="The Broad Institute Genome Sequencing Platform"/>
            <person name="Russ C."/>
            <person name="Cuomo C."/>
            <person name="Burger G."/>
            <person name="Gray M.W."/>
            <person name="Holland P.W.H."/>
            <person name="King N."/>
            <person name="Lang F.B.F."/>
            <person name="Roger A.J."/>
            <person name="Ruiz-Trillo I."/>
            <person name="Young S.K."/>
            <person name="Zeng Q."/>
            <person name="Gargeya S."/>
            <person name="Fitzgerald M."/>
            <person name="Haas B."/>
            <person name="Abouelleil A."/>
            <person name="Alvarado L."/>
            <person name="Arachchi H.M."/>
            <person name="Berlin A."/>
            <person name="Chapman S.B."/>
            <person name="Gearin G."/>
            <person name="Goldberg J."/>
            <person name="Griggs A."/>
            <person name="Gujja S."/>
            <person name="Hansen M."/>
            <person name="Heiman D."/>
            <person name="Howarth C."/>
            <person name="Larimer J."/>
            <person name="Lui A."/>
            <person name="MacDonald P.J.P."/>
            <person name="McCowen C."/>
            <person name="Montmayeur A."/>
            <person name="Murphy C."/>
            <person name="Neiman D."/>
            <person name="Pearson M."/>
            <person name="Priest M."/>
            <person name="Roberts A."/>
            <person name="Saif S."/>
            <person name="Shea T."/>
            <person name="Sisk P."/>
            <person name="Stolte C."/>
            <person name="Sykes S."/>
            <person name="Wortman J."/>
            <person name="Nusbaum C."/>
            <person name="Birren B."/>
        </authorList>
    </citation>
    <scope>NUCLEOTIDE SEQUENCE [LARGE SCALE GENOMIC DNA]</scope>
    <source>
        <strain evidence="5 6">ATCC 38327</strain>
    </source>
</reference>